<name>A0AA85A2J6_9TREM</name>
<proteinExistence type="predicted"/>
<accession>A0AA85A2J6</accession>
<dbReference type="AlphaFoldDB" id="A0AA85A2J6"/>
<dbReference type="Proteomes" id="UP000050790">
    <property type="component" value="Unassembled WGS sequence"/>
</dbReference>
<sequence>MENNNQMNIPIIDKTHNIHRNELNTLQINIAYEPNYDFDNTNIENNHDFQKFSGVLNLQCLNIEHVKSHDKKKSSYLMHSNSFNPYDYPYQHHVHCVSRNNDDIDMYTTTNNNYNDDNVVDINFKRSHEIDIVRPPQLPPRKYQRSTNLLIFNMIRSPSDTCLISKKSLDFHESGIHSTVTAKDCSHHNDSVIDDDDNNSNDSPDHITQ</sequence>
<organism evidence="2 3">
    <name type="scientific">Schistosoma margrebowiei</name>
    <dbReference type="NCBI Taxonomy" id="48269"/>
    <lineage>
        <taxon>Eukaryota</taxon>
        <taxon>Metazoa</taxon>
        <taxon>Spiralia</taxon>
        <taxon>Lophotrochozoa</taxon>
        <taxon>Platyhelminthes</taxon>
        <taxon>Trematoda</taxon>
        <taxon>Digenea</taxon>
        <taxon>Strigeidida</taxon>
        <taxon>Schistosomatoidea</taxon>
        <taxon>Schistosomatidae</taxon>
        <taxon>Schistosoma</taxon>
    </lineage>
</organism>
<reference evidence="3" key="1">
    <citation type="submission" date="2023-11" db="UniProtKB">
        <authorList>
            <consortium name="WormBaseParasite"/>
        </authorList>
    </citation>
    <scope>IDENTIFICATION</scope>
</reference>
<protein>
    <submittedName>
        <fullName evidence="3">Uncharacterized protein</fullName>
    </submittedName>
</protein>
<evidence type="ECO:0000313" key="2">
    <source>
        <dbReference type="Proteomes" id="UP000050790"/>
    </source>
</evidence>
<feature type="region of interest" description="Disordered" evidence="1">
    <location>
        <begin position="186"/>
        <end position="209"/>
    </location>
</feature>
<evidence type="ECO:0000256" key="1">
    <source>
        <dbReference type="SAM" id="MobiDB-lite"/>
    </source>
</evidence>
<evidence type="ECO:0000313" key="3">
    <source>
        <dbReference type="WBParaSite" id="SMRG1_60260.1"/>
    </source>
</evidence>
<dbReference type="WBParaSite" id="SMRG1_60260.1">
    <property type="protein sequence ID" value="SMRG1_60260.1"/>
    <property type="gene ID" value="SMRG1_60260"/>
</dbReference>